<evidence type="ECO:0000313" key="2">
    <source>
        <dbReference type="Proteomes" id="UP001201163"/>
    </source>
</evidence>
<organism evidence="1 2">
    <name type="scientific">Lactarius akahatsu</name>
    <dbReference type="NCBI Taxonomy" id="416441"/>
    <lineage>
        <taxon>Eukaryota</taxon>
        <taxon>Fungi</taxon>
        <taxon>Dikarya</taxon>
        <taxon>Basidiomycota</taxon>
        <taxon>Agaricomycotina</taxon>
        <taxon>Agaricomycetes</taxon>
        <taxon>Russulales</taxon>
        <taxon>Russulaceae</taxon>
        <taxon>Lactarius</taxon>
    </lineage>
</organism>
<comment type="caution">
    <text evidence="1">The sequence shown here is derived from an EMBL/GenBank/DDBJ whole genome shotgun (WGS) entry which is preliminary data.</text>
</comment>
<keyword evidence="2" id="KW-1185">Reference proteome</keyword>
<sequence length="173" mass="19084">MHVMHAHTPTFCVPVRSPREPISPPPPLRAHAQHVWRGAVREIHRRCTVTMFVLAVSGCREASLEAVARPGGLDVVRGCTVDGKKYATHARTQTAREYHAQLAWHRRGSSNGQIDGRVIAFAKLGSQSLAETYCRFVTVDNGRKECVCISNVRGFCGVQSLLGFRHGSVKMDP</sequence>
<reference evidence="1" key="1">
    <citation type="submission" date="2022-01" db="EMBL/GenBank/DDBJ databases">
        <title>Comparative genomics reveals a dynamic genome evolution in the ectomycorrhizal milk-cap (Lactarius) mushrooms.</title>
        <authorList>
            <consortium name="DOE Joint Genome Institute"/>
            <person name="Lebreton A."/>
            <person name="Tang N."/>
            <person name="Kuo A."/>
            <person name="LaButti K."/>
            <person name="Drula E."/>
            <person name="Barry K."/>
            <person name="Clum A."/>
            <person name="Lipzen A."/>
            <person name="Mousain D."/>
            <person name="Ng V."/>
            <person name="Wang R."/>
            <person name="Wang X."/>
            <person name="Dai Y."/>
            <person name="Henrissat B."/>
            <person name="Grigoriev I.V."/>
            <person name="Guerin-Laguette A."/>
            <person name="Yu F."/>
            <person name="Martin F.M."/>
        </authorList>
    </citation>
    <scope>NUCLEOTIDE SEQUENCE</scope>
    <source>
        <strain evidence="1">QP</strain>
    </source>
</reference>
<dbReference type="AlphaFoldDB" id="A0AAD4Q9B3"/>
<name>A0AAD4Q9B3_9AGAM</name>
<evidence type="ECO:0000313" key="1">
    <source>
        <dbReference type="EMBL" id="KAH8988395.1"/>
    </source>
</evidence>
<dbReference type="Proteomes" id="UP001201163">
    <property type="component" value="Unassembled WGS sequence"/>
</dbReference>
<gene>
    <name evidence="1" type="ORF">EDB92DRAFT_1036242</name>
</gene>
<dbReference type="EMBL" id="JAKELL010000042">
    <property type="protein sequence ID" value="KAH8988395.1"/>
    <property type="molecule type" value="Genomic_DNA"/>
</dbReference>
<proteinExistence type="predicted"/>
<accession>A0AAD4Q9B3</accession>
<protein>
    <submittedName>
        <fullName evidence="1">Uncharacterized protein</fullName>
    </submittedName>
</protein>